<gene>
    <name evidence="2" type="ORF">GCM10008938_52370</name>
</gene>
<evidence type="ECO:0000313" key="2">
    <source>
        <dbReference type="EMBL" id="GGJ59777.1"/>
    </source>
</evidence>
<sequence length="707" mass="72633">MTDIFTISLVILHYVDYNGYRYISTRYQVRNATSAGVASNTAKTNLTLLAGETASTLSNTAIRDIKKADGTAASSSLASQILPTGTLAAGPSLASGQQSFQAFSSSEIAPLAGTPGLVNAFPYGFVVDKVGGGRTLPANPAVNDYQGTVTVSVKVPLQTPLSNTPTSFTMAILVTEDDTTQVSESLEEQALGNSGLAARVTAAGASRVNVFPGSTYSGTKRILCKLAVSSAVSPLYLVNSINKVTTFSPTISALAAKTSAVTATLGYCDDVIPALSGGTPQNQLVIHAFQTGKRLTSKNATNAGTFSQSGNQWIYTPSSGAEFKPGEVVEVTVVGSSTLNSSTRRFKVAGAAQGAAGYNTSVAYTEANSAQQIRFGDVDGDGDVDAVLGHSGNFVSVHKNNGNGTFAARTDIAATNIPQGVELGDIDNDGDLDIATGSNNNCGPCTLSIFINDGSGNYSAGTSVTTATGAFASSTIGVNFGDFNNDGNLDLAAGSNQYVTVWQGNGNGTFSNRQDLFINSSSNASNIGIGDLNNDGYQDLVATTGTYHKLEVYLNKADGTVGFNTAVEYTAPDNVRGVAMGDLNKDGNLDVVVGSIQTNSYTVYLGTGTGTLNTGTTTSTPNYPHNQMTLADINGDGNLDLVAANPTISPNGGFTFYLGNGNGTFGTGTFHDLGGNTRGVAVADLNGDGKLDVAATTSTAMNVFLKK</sequence>
<reference evidence="3" key="1">
    <citation type="journal article" date="2019" name="Int. J. Syst. Evol. Microbiol.">
        <title>The Global Catalogue of Microorganisms (GCM) 10K type strain sequencing project: providing services to taxonomists for standard genome sequencing and annotation.</title>
        <authorList>
            <consortium name="The Broad Institute Genomics Platform"/>
            <consortium name="The Broad Institute Genome Sequencing Center for Infectious Disease"/>
            <person name="Wu L."/>
            <person name="Ma J."/>
        </authorList>
    </citation>
    <scope>NUCLEOTIDE SEQUENCE [LARGE SCALE GENOMIC DNA]</scope>
    <source>
        <strain evidence="3">JCM 14370</strain>
    </source>
</reference>
<evidence type="ECO:0000256" key="1">
    <source>
        <dbReference type="ARBA" id="ARBA00022729"/>
    </source>
</evidence>
<protein>
    <recommendedName>
        <fullName evidence="4">VCBS repeat-containing protein</fullName>
    </recommendedName>
</protein>
<dbReference type="Gene3D" id="2.130.10.130">
    <property type="entry name" value="Integrin alpha, N-terminal"/>
    <property type="match status" value="2"/>
</dbReference>
<dbReference type="EMBL" id="BMOD01000055">
    <property type="protein sequence ID" value="GGJ59777.1"/>
    <property type="molecule type" value="Genomic_DNA"/>
</dbReference>
<dbReference type="Proteomes" id="UP000632222">
    <property type="component" value="Unassembled WGS sequence"/>
</dbReference>
<name>A0ABQ2DLM3_9DEIO</name>
<evidence type="ECO:0008006" key="4">
    <source>
        <dbReference type="Google" id="ProtNLM"/>
    </source>
</evidence>
<dbReference type="Pfam" id="PF13517">
    <property type="entry name" value="FG-GAP_3"/>
    <property type="match status" value="3"/>
</dbReference>
<keyword evidence="1" id="KW-0732">Signal</keyword>
<proteinExistence type="predicted"/>
<dbReference type="PANTHER" id="PTHR46580">
    <property type="entry name" value="SENSOR KINASE-RELATED"/>
    <property type="match status" value="1"/>
</dbReference>
<evidence type="ECO:0000313" key="3">
    <source>
        <dbReference type="Proteomes" id="UP000632222"/>
    </source>
</evidence>
<dbReference type="PANTHER" id="PTHR46580:SF4">
    <property type="entry name" value="ATP_GTP-BINDING PROTEIN"/>
    <property type="match status" value="1"/>
</dbReference>
<comment type="caution">
    <text evidence="2">The sequence shown here is derived from an EMBL/GenBank/DDBJ whole genome shotgun (WGS) entry which is preliminary data.</text>
</comment>
<keyword evidence="3" id="KW-1185">Reference proteome</keyword>
<accession>A0ABQ2DLM3</accession>
<dbReference type="InterPro" id="IPR013517">
    <property type="entry name" value="FG-GAP"/>
</dbReference>
<organism evidence="2 3">
    <name type="scientific">Deinococcus roseus</name>
    <dbReference type="NCBI Taxonomy" id="392414"/>
    <lineage>
        <taxon>Bacteria</taxon>
        <taxon>Thermotogati</taxon>
        <taxon>Deinococcota</taxon>
        <taxon>Deinococci</taxon>
        <taxon>Deinococcales</taxon>
        <taxon>Deinococcaceae</taxon>
        <taxon>Deinococcus</taxon>
    </lineage>
</organism>
<dbReference type="SUPFAM" id="SSF69318">
    <property type="entry name" value="Integrin alpha N-terminal domain"/>
    <property type="match status" value="1"/>
</dbReference>
<dbReference type="InterPro" id="IPR028994">
    <property type="entry name" value="Integrin_alpha_N"/>
</dbReference>